<gene>
    <name evidence="1" type="ORF">SAMN05443507_12710</name>
</gene>
<dbReference type="STRING" id="1830138.SAMN05443507_12710"/>
<organism evidence="1 2">
    <name type="scientific">Alicyclobacillus tolerans</name>
    <dbReference type="NCBI Taxonomy" id="90970"/>
    <lineage>
        <taxon>Bacteria</taxon>
        <taxon>Bacillati</taxon>
        <taxon>Bacillota</taxon>
        <taxon>Bacilli</taxon>
        <taxon>Bacillales</taxon>
        <taxon>Alicyclobacillaceae</taxon>
        <taxon>Alicyclobacillus</taxon>
    </lineage>
</organism>
<sequence>MMPTPEEIGYADAIRQMQRALHRRQKQLQEQLEQPEISSEAEVKLQARLDEIKHCLEVLESIHR</sequence>
<protein>
    <submittedName>
        <fullName evidence="1">Uncharacterized protein</fullName>
    </submittedName>
</protein>
<keyword evidence="2" id="KW-1185">Reference proteome</keyword>
<dbReference type="Proteomes" id="UP000184016">
    <property type="component" value="Unassembled WGS sequence"/>
</dbReference>
<dbReference type="AlphaFoldDB" id="A0A1M6WDD0"/>
<accession>A0A1M6WDD0</accession>
<evidence type="ECO:0000313" key="1">
    <source>
        <dbReference type="EMBL" id="SHK91721.1"/>
    </source>
</evidence>
<reference evidence="2" key="1">
    <citation type="submission" date="2016-11" db="EMBL/GenBank/DDBJ databases">
        <authorList>
            <person name="Varghese N."/>
            <person name="Submissions S."/>
        </authorList>
    </citation>
    <scope>NUCLEOTIDE SEQUENCE [LARGE SCALE GENOMIC DNA]</scope>
    <source>
        <strain evidence="2">USBA-503</strain>
    </source>
</reference>
<name>A0A1M6WDD0_9BACL</name>
<dbReference type="EMBL" id="FRAF01000027">
    <property type="protein sequence ID" value="SHK91721.1"/>
    <property type="molecule type" value="Genomic_DNA"/>
</dbReference>
<proteinExistence type="predicted"/>
<evidence type="ECO:0000313" key="2">
    <source>
        <dbReference type="Proteomes" id="UP000184016"/>
    </source>
</evidence>